<evidence type="ECO:0000259" key="4">
    <source>
        <dbReference type="Pfam" id="PF14509"/>
    </source>
</evidence>
<sequence length="686" mass="77695">MRYSNSLCSTIGFVASLLSLTSTVHAASFKVSSPDQQLTVTISDDGSQPKYQVAFKGHTVINPSTLGFDFARAPSMRDNLYISAVKRQSHNNTWQQPWGEARTIVDHHNELLVTFADKRKKNTQYRVRIRTFNDGLGFRYEVDKADARYITRELTEFSVADSSDSQAWWIPARGWNRYEYTYNTTPLHDATHVHTPFTFRNKRGVHLSIHEAALVDYAGMTLNQRRPGTFISDLTPWSDGVAVKTNGRFKSPWRTIQVGEHATDLLNSRLILNLNEPNKLGDVSWVEPGKYTGIWWGMHIGKNTWGSGDKHGATTERTKEYLSFAAEHGFDGVLVEGWNTGWDGDWFFNGDVFSFTEPYPDFDFNAIKTHAEKVGARLIGHHETSGNVSNYRNQMDAAFKLYAQNGVSQIKTGYVADGGNIKRIDERGHARFEWHDGQFMVNEYLDNVKLAAKYKLSINTHEPIKDTGLRRTYPNWLTREGARGQEFNAWGTPPNPPEHTTMLAFTRMLSGPMDFTPGIFDMSFNGLGDKTNRPQTTLAKQLALYVVLYSPVQMAADLPENYLARPDAFQFIKDVPTDWENSIALAGEVGDYVVFARQERARGKYTGKDWYLGAITDEHARDIKVKLDFLAADQRYEAHIYRDGKNANWQQNPYALDIQKQIVTAEDTLSLQLATSGGTAIRFKAL</sequence>
<feature type="chain" id="PRO_5045683460" evidence="1">
    <location>
        <begin position="27"/>
        <end position="686"/>
    </location>
</feature>
<keyword evidence="1" id="KW-0732">Signal</keyword>
<keyword evidence="5" id="KW-0378">Hydrolase</keyword>
<dbReference type="InterPro" id="IPR017853">
    <property type="entry name" value="GH"/>
</dbReference>
<dbReference type="EMBL" id="JASJUT010000014">
    <property type="protein sequence ID" value="MDK2598143.1"/>
    <property type="molecule type" value="Genomic_DNA"/>
</dbReference>
<dbReference type="SUPFAM" id="SSF51445">
    <property type="entry name" value="(Trans)glycosidases"/>
    <property type="match status" value="1"/>
</dbReference>
<dbReference type="Gene3D" id="3.20.20.70">
    <property type="entry name" value="Aldolase class I"/>
    <property type="match status" value="1"/>
</dbReference>
<feature type="domain" description="Glycosyl-hydrolase 97 catalytic" evidence="2">
    <location>
        <begin position="295"/>
        <end position="482"/>
    </location>
</feature>
<dbReference type="InterPro" id="IPR052720">
    <property type="entry name" value="Glycosyl_hydrolase_97"/>
</dbReference>
<name>A0ABT7ET08_9GAMM</name>
<keyword evidence="6" id="KW-1185">Reference proteome</keyword>
<dbReference type="InterPro" id="IPR013785">
    <property type="entry name" value="Aldolase_TIM"/>
</dbReference>
<feature type="domain" description="Glycosyl-hydrolase 97 C-terminal oligomerisation" evidence="4">
    <location>
        <begin position="578"/>
        <end position="684"/>
    </location>
</feature>
<evidence type="ECO:0000259" key="2">
    <source>
        <dbReference type="Pfam" id="PF10566"/>
    </source>
</evidence>
<evidence type="ECO:0000313" key="5">
    <source>
        <dbReference type="EMBL" id="MDK2598143.1"/>
    </source>
</evidence>
<dbReference type="Pfam" id="PF10566">
    <property type="entry name" value="Glyco_hydro_97"/>
    <property type="match status" value="1"/>
</dbReference>
<feature type="domain" description="Glycosyl-hydrolase 97 N-terminal" evidence="3">
    <location>
        <begin position="31"/>
        <end position="277"/>
    </location>
</feature>
<protein>
    <submittedName>
        <fullName evidence="5">Glycoside hydrolase family 97 protein</fullName>
    </submittedName>
</protein>
<evidence type="ECO:0000259" key="3">
    <source>
        <dbReference type="Pfam" id="PF14508"/>
    </source>
</evidence>
<proteinExistence type="predicted"/>
<accession>A0ABT7ET08</accession>
<dbReference type="Gene3D" id="2.70.98.10">
    <property type="match status" value="1"/>
</dbReference>
<comment type="caution">
    <text evidence="5">The sequence shown here is derived from an EMBL/GenBank/DDBJ whole genome shotgun (WGS) entry which is preliminary data.</text>
</comment>
<gene>
    <name evidence="5" type="ORF">QNM18_24100</name>
</gene>
<dbReference type="GO" id="GO:0016787">
    <property type="term" value="F:hydrolase activity"/>
    <property type="evidence" value="ECO:0007669"/>
    <property type="project" value="UniProtKB-KW"/>
</dbReference>
<dbReference type="InterPro" id="IPR029486">
    <property type="entry name" value="GH97_N"/>
</dbReference>
<feature type="signal peptide" evidence="1">
    <location>
        <begin position="1"/>
        <end position="26"/>
    </location>
</feature>
<dbReference type="Proteomes" id="UP001231915">
    <property type="component" value="Unassembled WGS sequence"/>
</dbReference>
<dbReference type="InterPro" id="IPR029483">
    <property type="entry name" value="GH97_C"/>
</dbReference>
<dbReference type="PANTHER" id="PTHR35803">
    <property type="entry name" value="GLUCAN 1,4-ALPHA-GLUCOSIDASE SUSB-RELATED"/>
    <property type="match status" value="1"/>
</dbReference>
<evidence type="ECO:0000313" key="6">
    <source>
        <dbReference type="Proteomes" id="UP001231915"/>
    </source>
</evidence>
<dbReference type="InterPro" id="IPR019563">
    <property type="entry name" value="GH97_catalytic"/>
</dbReference>
<organism evidence="5 6">
    <name type="scientific">Pseudoalteromonas obscura</name>
    <dbReference type="NCBI Taxonomy" id="3048491"/>
    <lineage>
        <taxon>Bacteria</taxon>
        <taxon>Pseudomonadati</taxon>
        <taxon>Pseudomonadota</taxon>
        <taxon>Gammaproteobacteria</taxon>
        <taxon>Alteromonadales</taxon>
        <taxon>Pseudoalteromonadaceae</taxon>
        <taxon>Pseudoalteromonas</taxon>
    </lineage>
</organism>
<evidence type="ECO:0000256" key="1">
    <source>
        <dbReference type="SAM" id="SignalP"/>
    </source>
</evidence>
<dbReference type="Pfam" id="PF14508">
    <property type="entry name" value="GH97_N"/>
    <property type="match status" value="1"/>
</dbReference>
<dbReference type="InterPro" id="IPR014718">
    <property type="entry name" value="GH-type_carb-bd"/>
</dbReference>
<reference evidence="5 6" key="1">
    <citation type="submission" date="2023-05" db="EMBL/GenBank/DDBJ databases">
        <title>Pseudoalteromonas ardens sp. nov., Pseudoalteromonas obscura sp. nov., and Pseudoalteromonas umbrosa sp. nov., isolated from the coral Montipora capitata.</title>
        <authorList>
            <person name="Thomas E.M."/>
            <person name="Smith E.M."/>
            <person name="Papke E."/>
            <person name="Shlafstein M.D."/>
            <person name="Oline D.K."/>
            <person name="Videau P."/>
            <person name="Saw J.H."/>
            <person name="Strangman W.K."/>
            <person name="Ushijima B."/>
        </authorList>
    </citation>
    <scope>NUCLEOTIDE SEQUENCE [LARGE SCALE GENOMIC DNA]</scope>
    <source>
        <strain evidence="5 6">P94</strain>
    </source>
</reference>
<dbReference type="PANTHER" id="PTHR35803:SF1">
    <property type="entry name" value="GLUCAN 1,4-ALPHA-GLUCOSIDASE SUSB"/>
    <property type="match status" value="1"/>
</dbReference>
<dbReference type="Pfam" id="PF14509">
    <property type="entry name" value="GH97_C"/>
    <property type="match status" value="1"/>
</dbReference>
<dbReference type="RefSeq" id="WP_284138660.1">
    <property type="nucleotide sequence ID" value="NZ_JASJUT010000014.1"/>
</dbReference>